<feature type="compositionally biased region" description="Low complexity" evidence="1">
    <location>
        <begin position="99"/>
        <end position="108"/>
    </location>
</feature>
<reference evidence="2 3" key="1">
    <citation type="journal article" date="2019" name="Commun. Biol.">
        <title>The bagworm genome reveals a unique fibroin gene that provides high tensile strength.</title>
        <authorList>
            <person name="Kono N."/>
            <person name="Nakamura H."/>
            <person name="Ohtoshi R."/>
            <person name="Tomita M."/>
            <person name="Numata K."/>
            <person name="Arakawa K."/>
        </authorList>
    </citation>
    <scope>NUCLEOTIDE SEQUENCE [LARGE SCALE GENOMIC DNA]</scope>
</reference>
<feature type="compositionally biased region" description="Polar residues" evidence="1">
    <location>
        <begin position="117"/>
        <end position="129"/>
    </location>
</feature>
<name>A0A4C1ZJJ8_EUMVA</name>
<feature type="region of interest" description="Disordered" evidence="1">
    <location>
        <begin position="50"/>
        <end position="178"/>
    </location>
</feature>
<evidence type="ECO:0000256" key="1">
    <source>
        <dbReference type="SAM" id="MobiDB-lite"/>
    </source>
</evidence>
<feature type="compositionally biased region" description="Basic residues" evidence="1">
    <location>
        <begin position="87"/>
        <end position="98"/>
    </location>
</feature>
<protein>
    <submittedName>
        <fullName evidence="2">Uncharacterized protein</fullName>
    </submittedName>
</protein>
<feature type="compositionally biased region" description="Low complexity" evidence="1">
    <location>
        <begin position="53"/>
        <end position="72"/>
    </location>
</feature>
<accession>A0A4C1ZJJ8</accession>
<dbReference type="AlphaFoldDB" id="A0A4C1ZJJ8"/>
<feature type="compositionally biased region" description="Pro residues" evidence="1">
    <location>
        <begin position="162"/>
        <end position="178"/>
    </location>
</feature>
<feature type="compositionally biased region" description="Polar residues" evidence="1">
    <location>
        <begin position="138"/>
        <end position="158"/>
    </location>
</feature>
<dbReference type="EMBL" id="BGZK01001834">
    <property type="protein sequence ID" value="GBP87079.1"/>
    <property type="molecule type" value="Genomic_DNA"/>
</dbReference>
<dbReference type="Proteomes" id="UP000299102">
    <property type="component" value="Unassembled WGS sequence"/>
</dbReference>
<gene>
    <name evidence="2" type="ORF">EVAR_99983_1</name>
</gene>
<evidence type="ECO:0000313" key="3">
    <source>
        <dbReference type="Proteomes" id="UP000299102"/>
    </source>
</evidence>
<proteinExistence type="predicted"/>
<comment type="caution">
    <text evidence="2">The sequence shown here is derived from an EMBL/GenBank/DDBJ whole genome shotgun (WGS) entry which is preliminary data.</text>
</comment>
<sequence>MATTAPGTAKAGGTASSSKTLPLGELKIMFFKFLEQQGYTLPSEEDGVLGLASLDSTNNNNKDNVGSDNSDSTTKASDDEEFQVVKTKNKRVARRLRKSSNSSQSNDSAMEIEQAKVKSTNHSDSSITSKKVIAARTVASNKEATVSGVNSVKTTNVAKSKPSPPPKVKPPHPNMFER</sequence>
<organism evidence="2 3">
    <name type="scientific">Eumeta variegata</name>
    <name type="common">Bagworm moth</name>
    <name type="synonym">Eumeta japonica</name>
    <dbReference type="NCBI Taxonomy" id="151549"/>
    <lineage>
        <taxon>Eukaryota</taxon>
        <taxon>Metazoa</taxon>
        <taxon>Ecdysozoa</taxon>
        <taxon>Arthropoda</taxon>
        <taxon>Hexapoda</taxon>
        <taxon>Insecta</taxon>
        <taxon>Pterygota</taxon>
        <taxon>Neoptera</taxon>
        <taxon>Endopterygota</taxon>
        <taxon>Lepidoptera</taxon>
        <taxon>Glossata</taxon>
        <taxon>Ditrysia</taxon>
        <taxon>Tineoidea</taxon>
        <taxon>Psychidae</taxon>
        <taxon>Oiketicinae</taxon>
        <taxon>Eumeta</taxon>
    </lineage>
</organism>
<keyword evidence="3" id="KW-1185">Reference proteome</keyword>
<evidence type="ECO:0000313" key="2">
    <source>
        <dbReference type="EMBL" id="GBP87079.1"/>
    </source>
</evidence>